<evidence type="ECO:0000256" key="3">
    <source>
        <dbReference type="PROSITE-ProRule" id="PRU00087"/>
    </source>
</evidence>
<dbReference type="PROSITE" id="PS50021">
    <property type="entry name" value="CH"/>
    <property type="match status" value="1"/>
</dbReference>
<sequence>MIGCARRLTDSSDIVDCKLKLILGLIWTLILHYSISLPVWEGEEETEGKGPTPKQRLLNWIQNKVPDLPITNFTTDWNDGRAVGALVDAVAPGLCPDWTDWSPNTALQNAREAMDLADNWLGVPQLIKPEEMVDPKVDEQSMMTYLSQYPNAKLKQGAPIRPKTSPTNKDPEHGVILGIELAKTLPLLRSASVVFVAGLSLVVLGIRTLHHLIVRAYGPGIEPTGVVVGAPANFTVETFSAGRGNVEITVENPQGQKEPVDVKFNNDRNLTYSVSYNPRLEGVHKISVKFAGHEIPKSPFKVQVEGFAGDANKVKASGPGLEPEGNMVGRPTYFDIITKDAGRGTPEVIILDPSGNRNTAPVKVTQLTADTWRCEYVASVVGFHSINIFFAGNPISGSPFGVRISPVCDARRVRVTGRGVQANGLRLKDIADFVVHTENAGKAALDVKVIGPGGTNEPVNVRKLDEHNYECTYVPKKEGRYVVTVNYGGHEVPRSPFEVNVGPFKESKIRAFGPGLKGGMVGHPALFTVETNGETGSLGFSIEGPSQAKIECHDNGDGTADVKYYPIAAGEYAVHVLCDNEDIPKSPFMANVVPKSEEIFPDKVECSGPGLNKNGLISGCPTEFFVDTRKAGPGTAPLDVKVMDESYHPVDVHIMDNKNRTYACYYTPVKGIKHTVEVDYNSVATKESPYRVYVEEPTNPAKVAVFGPGVEKGVKSQTPTHFNVDCREAGPGNVRISLRNDHGQDVPIQIHDNENGTFSVDYCAPTPGLHTLNVLYANQVIPQCPIRINVAPHVDIKKVAIEGLEPTGPVNSLQQFRVITKDAGKAQTDVKVVSPSGAIASTHVIPTYEGCLVNFTPTEPGDYKISVFYAGELVPSGPKKFKATPGSDSSKVRAYGPGLEGGTTDKAAEFMIDTRGAGQGGLGVTIEGPSEAAINCRDNGDATCSVAYLPTVPGEYVVNITFNDNHVPGSPFNVKIKPDPMRQITVSGKGVQPDGVFIDCPAEILVDARAVKTKSDSVVQCNIANPSGRKTDAFVQPVGDGTYKISYVPVEEGPHKIDITYDGVPVPESPFVTNVRRGCMPSKCKAGGPGLTKGIVNITNQFTVETKGAGNGGLGLAIEGPSEAKMTCKDNRDGSCTVEYVPTETGEYDVSIKFADTHIPGSPFKVPVELPVDASAVEIKGPGIEPKKCRANTPQKFTVDARKTGKAPLAVNVKSDKGIVVKKPEVKDNGDATYDVTYLPPPEGAPCNVQVQWDGKDVPKSPVKMKVLPKCEPKNVKVSGPALSDKGLAASMPAELVVDTSDAGVADLEVQVLGPDDQPRKVKVVEEPDGKHKATFVPDDVGDYKIKVKYGGEEVPHSPIKAKAHVVGKAEKCQITEGIQETLMIGEEYCITVNAKNAGTGAVTCRIRSVSGNDMDIDIADNGDGTFSIYYKVNDTGEYTISVKFGGQQVPQGSYTVKGFRLPAWEFLSFPAFVHGYIFVPTLVCENTALLMNRVCIPPVTVAVSRSPPSHGSAILALLGCREILVFRAPRCDEGTIGSVDEFLTVDGPWFIQTYPVASPEIRDCHRVSTAGYR</sequence>
<evidence type="ECO:0000313" key="6">
    <source>
        <dbReference type="EMBL" id="CAD7272574.1"/>
    </source>
</evidence>
<feature type="repeat" description="Filamin" evidence="3">
    <location>
        <begin position="695"/>
        <end position="790"/>
    </location>
</feature>
<keyword evidence="2" id="KW-0677">Repeat</keyword>
<evidence type="ECO:0000313" key="7">
    <source>
        <dbReference type="Proteomes" id="UP000678499"/>
    </source>
</evidence>
<keyword evidence="4" id="KW-0812">Transmembrane</keyword>
<keyword evidence="4" id="KW-0472">Membrane</keyword>
<feature type="repeat" description="Filamin" evidence="3">
    <location>
        <begin position="976"/>
        <end position="1075"/>
    </location>
</feature>
<dbReference type="FunFam" id="2.60.40.10:FF:000007">
    <property type="entry name" value="Filamin-B isoform C"/>
    <property type="match status" value="1"/>
</dbReference>
<dbReference type="GO" id="GO:0030036">
    <property type="term" value="P:actin cytoskeleton organization"/>
    <property type="evidence" value="ECO:0007669"/>
    <property type="project" value="InterPro"/>
</dbReference>
<name>A0A7R9G840_9CRUS</name>
<dbReference type="FunFam" id="2.60.40.10:FF:000140">
    <property type="entry name" value="FiLamiN (Actin binding protein) homolog"/>
    <property type="match status" value="1"/>
</dbReference>
<feature type="repeat" description="Filamin" evidence="3">
    <location>
        <begin position="214"/>
        <end position="304"/>
    </location>
</feature>
<feature type="repeat" description="Filamin" evidence="3">
    <location>
        <begin position="791"/>
        <end position="883"/>
    </location>
</feature>
<dbReference type="InterPro" id="IPR036872">
    <property type="entry name" value="CH_dom_sf"/>
</dbReference>
<comment type="similarity">
    <text evidence="1">Belongs to the filamin family.</text>
</comment>
<keyword evidence="4" id="KW-1133">Transmembrane helix</keyword>
<dbReference type="InterPro" id="IPR013783">
    <property type="entry name" value="Ig-like_fold"/>
</dbReference>
<evidence type="ECO:0000256" key="4">
    <source>
        <dbReference type="SAM" id="Phobius"/>
    </source>
</evidence>
<dbReference type="EMBL" id="OA882082">
    <property type="protein sequence ID" value="CAD7272574.1"/>
    <property type="molecule type" value="Genomic_DNA"/>
</dbReference>
<dbReference type="SUPFAM" id="SSF81296">
    <property type="entry name" value="E set domains"/>
    <property type="match status" value="13"/>
</dbReference>
<dbReference type="PROSITE" id="PS50194">
    <property type="entry name" value="FILAMIN_REPEAT"/>
    <property type="match status" value="13"/>
</dbReference>
<dbReference type="FunFam" id="2.60.40.10:FF:000001">
    <property type="entry name" value="Filamin-C isoform b"/>
    <property type="match status" value="3"/>
</dbReference>
<feature type="domain" description="Calponin-homology (CH)" evidence="5">
    <location>
        <begin position="51"/>
        <end position="154"/>
    </location>
</feature>
<dbReference type="PANTHER" id="PTHR38537:SF8">
    <property type="entry name" value="FILAMIN-A"/>
    <property type="match status" value="1"/>
</dbReference>
<dbReference type="Pfam" id="PF00630">
    <property type="entry name" value="Filamin"/>
    <property type="match status" value="13"/>
</dbReference>
<dbReference type="InterPro" id="IPR001715">
    <property type="entry name" value="CH_dom"/>
</dbReference>
<feature type="repeat" description="Filamin" evidence="3">
    <location>
        <begin position="405"/>
        <end position="501"/>
    </location>
</feature>
<feature type="repeat" description="Filamin" evidence="3">
    <location>
        <begin position="1377"/>
        <end position="1459"/>
    </location>
</feature>
<feature type="repeat" description="Filamin" evidence="3">
    <location>
        <begin position="306"/>
        <end position="404"/>
    </location>
</feature>
<feature type="repeat" description="Filamin" evidence="3">
    <location>
        <begin position="596"/>
        <end position="694"/>
    </location>
</feature>
<protein>
    <recommendedName>
        <fullName evidence="5">Calponin-homology (CH) domain-containing protein</fullName>
    </recommendedName>
</protein>
<reference evidence="6" key="1">
    <citation type="submission" date="2020-11" db="EMBL/GenBank/DDBJ databases">
        <authorList>
            <person name="Tran Van P."/>
        </authorList>
    </citation>
    <scope>NUCLEOTIDE SEQUENCE</scope>
</reference>
<dbReference type="FunFam" id="1.10.418.10:FF:000008">
    <property type="entry name" value="Filamin-B isoform C"/>
    <property type="match status" value="1"/>
</dbReference>
<feature type="transmembrane region" description="Helical" evidence="4">
    <location>
        <begin position="21"/>
        <end position="40"/>
    </location>
</feature>
<dbReference type="SMART" id="SM00557">
    <property type="entry name" value="IG_FLMN"/>
    <property type="match status" value="13"/>
</dbReference>
<dbReference type="SMART" id="SM00033">
    <property type="entry name" value="CH"/>
    <property type="match status" value="1"/>
</dbReference>
<dbReference type="Gene3D" id="1.10.418.10">
    <property type="entry name" value="Calponin-like domain"/>
    <property type="match status" value="2"/>
</dbReference>
<dbReference type="EMBL" id="CAJPEX010000045">
    <property type="protein sequence ID" value="CAG0912726.1"/>
    <property type="molecule type" value="Genomic_DNA"/>
</dbReference>
<organism evidence="6">
    <name type="scientific">Notodromas monacha</name>
    <dbReference type="NCBI Taxonomy" id="399045"/>
    <lineage>
        <taxon>Eukaryota</taxon>
        <taxon>Metazoa</taxon>
        <taxon>Ecdysozoa</taxon>
        <taxon>Arthropoda</taxon>
        <taxon>Crustacea</taxon>
        <taxon>Oligostraca</taxon>
        <taxon>Ostracoda</taxon>
        <taxon>Podocopa</taxon>
        <taxon>Podocopida</taxon>
        <taxon>Cypridocopina</taxon>
        <taxon>Cypridoidea</taxon>
        <taxon>Cyprididae</taxon>
        <taxon>Notodromas</taxon>
    </lineage>
</organism>
<feature type="repeat" description="Filamin" evidence="3">
    <location>
        <begin position="1076"/>
        <end position="1168"/>
    </location>
</feature>
<feature type="repeat" description="Filamin" evidence="3">
    <location>
        <begin position="1169"/>
        <end position="1267"/>
    </location>
</feature>
<keyword evidence="7" id="KW-1185">Reference proteome</keyword>
<evidence type="ECO:0000259" key="5">
    <source>
        <dbReference type="PROSITE" id="PS50021"/>
    </source>
</evidence>
<dbReference type="SUPFAM" id="SSF47576">
    <property type="entry name" value="Calponin-homology domain, CH-domain"/>
    <property type="match status" value="1"/>
</dbReference>
<dbReference type="InterPro" id="IPR001298">
    <property type="entry name" value="Filamin/ABP280_rpt"/>
</dbReference>
<dbReference type="Gene3D" id="2.60.40.10">
    <property type="entry name" value="Immunoglobulins"/>
    <property type="match status" value="13"/>
</dbReference>
<feature type="repeat" description="Filamin" evidence="3">
    <location>
        <begin position="884"/>
        <end position="976"/>
    </location>
</feature>
<feature type="repeat" description="Filamin" evidence="3">
    <location>
        <begin position="1268"/>
        <end position="1364"/>
    </location>
</feature>
<dbReference type="InterPro" id="IPR017868">
    <property type="entry name" value="Filamin/ABP280_repeat-like"/>
</dbReference>
<dbReference type="GO" id="GO:0051015">
    <property type="term" value="F:actin filament binding"/>
    <property type="evidence" value="ECO:0007669"/>
    <property type="project" value="InterPro"/>
</dbReference>
<feature type="repeat" description="Filamin" evidence="3">
    <location>
        <begin position="501"/>
        <end position="592"/>
    </location>
</feature>
<gene>
    <name evidence="6" type="ORF">NMOB1V02_LOCUS503</name>
</gene>
<dbReference type="Proteomes" id="UP000678499">
    <property type="component" value="Unassembled WGS sequence"/>
</dbReference>
<dbReference type="PANTHER" id="PTHR38537">
    <property type="entry name" value="JITTERBUG, ISOFORM N"/>
    <property type="match status" value="1"/>
</dbReference>
<evidence type="ECO:0000256" key="2">
    <source>
        <dbReference type="ARBA" id="ARBA00022737"/>
    </source>
</evidence>
<proteinExistence type="inferred from homology"/>
<dbReference type="Pfam" id="PF00307">
    <property type="entry name" value="CH"/>
    <property type="match status" value="1"/>
</dbReference>
<accession>A0A7R9G840</accession>
<dbReference type="InterPro" id="IPR044801">
    <property type="entry name" value="Filamin"/>
</dbReference>
<dbReference type="CDD" id="cd21230">
    <property type="entry name" value="CH_FLN_rpt2"/>
    <property type="match status" value="1"/>
</dbReference>
<dbReference type="OrthoDB" id="6371723at2759"/>
<evidence type="ECO:0000256" key="1">
    <source>
        <dbReference type="ARBA" id="ARBA00009238"/>
    </source>
</evidence>
<dbReference type="InterPro" id="IPR014756">
    <property type="entry name" value="Ig_E-set"/>
</dbReference>